<dbReference type="Pfam" id="PF00400">
    <property type="entry name" value="WD40"/>
    <property type="match status" value="3"/>
</dbReference>
<dbReference type="PANTHER" id="PTHR19920:SF0">
    <property type="entry name" value="CYTOSOLIC IRON-SULFUR PROTEIN ASSEMBLY PROTEIN CIAO1-RELATED"/>
    <property type="match status" value="1"/>
</dbReference>
<feature type="repeat" description="WD" evidence="1">
    <location>
        <begin position="289"/>
        <end position="321"/>
    </location>
</feature>
<feature type="repeat" description="WD" evidence="1">
    <location>
        <begin position="245"/>
        <end position="279"/>
    </location>
</feature>
<sequence>MQSIVQLDCLKHNNQQICMLDIGKSTLNGSRTLCQTCFNDLSQKENVIFLSSFYQKLNQQKDKEHRSIEDKKQELHKKLQPLIKHLQEAQNRLIKILEFAQTEFQQYQLIMEQSLINMQEKLGVLGQNPTISQLEELAEKIGKGDRLIPFDFSTECENMITNRQQNSLSEQSRRIQELFKEIKNIFSNLENKNINDFDFAYESQIDKQCQPIGVNYQDRTIAISEDKNISLWNLDNYAFDKIDQLEGHLDKVTCIQFSLQQNWFVSGSDDQTLKIWKMNKDRWCCTQTLVGHQSYISDIKISNDENTLISSSFDFKIKIWQQKDQKIWYCSQTLDNHKNYVYYLSINGSNNLFASSSGDCTLKIWLLKSRKWELYRSVERRQNEWIKRICFLNDTQIACQIVGQPKIVIMSVIGNNEVASLQEISLTENDDEYSYNPMIYFQKKKLIILKNNKSILIVQEKNNGLFQLVRTIKGNYQSPTLITTGKSLIMFEKDKKMLQLFKAY</sequence>
<evidence type="ECO:0000313" key="3">
    <source>
        <dbReference type="EMBL" id="CAD8189836.1"/>
    </source>
</evidence>
<evidence type="ECO:0000313" key="4">
    <source>
        <dbReference type="Proteomes" id="UP000683925"/>
    </source>
</evidence>
<reference evidence="3" key="1">
    <citation type="submission" date="2021-01" db="EMBL/GenBank/DDBJ databases">
        <authorList>
            <consortium name="Genoscope - CEA"/>
            <person name="William W."/>
        </authorList>
    </citation>
    <scope>NUCLEOTIDE SEQUENCE</scope>
</reference>
<protein>
    <submittedName>
        <fullName evidence="3">Uncharacterized protein</fullName>
    </submittedName>
</protein>
<accession>A0A8S1WVQ3</accession>
<dbReference type="Proteomes" id="UP000683925">
    <property type="component" value="Unassembled WGS sequence"/>
</dbReference>
<dbReference type="SMART" id="SM00320">
    <property type="entry name" value="WD40"/>
    <property type="match status" value="3"/>
</dbReference>
<feature type="coiled-coil region" evidence="2">
    <location>
        <begin position="54"/>
        <end position="103"/>
    </location>
</feature>
<keyword evidence="1" id="KW-0853">WD repeat</keyword>
<gene>
    <name evidence="3" type="ORF">POCTA_138.1.T0960028</name>
</gene>
<evidence type="ECO:0000256" key="1">
    <source>
        <dbReference type="PROSITE-ProRule" id="PRU00221"/>
    </source>
</evidence>
<dbReference type="PROSITE" id="PS50082">
    <property type="entry name" value="WD_REPEATS_2"/>
    <property type="match status" value="3"/>
</dbReference>
<dbReference type="PANTHER" id="PTHR19920">
    <property type="entry name" value="WD40 PROTEIN CIAO1"/>
    <property type="match status" value="1"/>
</dbReference>
<comment type="caution">
    <text evidence="3">The sequence shown here is derived from an EMBL/GenBank/DDBJ whole genome shotgun (WGS) entry which is preliminary data.</text>
</comment>
<dbReference type="PROSITE" id="PS50294">
    <property type="entry name" value="WD_REPEATS_REGION"/>
    <property type="match status" value="3"/>
</dbReference>
<evidence type="ECO:0000256" key="2">
    <source>
        <dbReference type="SAM" id="Coils"/>
    </source>
</evidence>
<dbReference type="OrthoDB" id="300120at2759"/>
<proteinExistence type="predicted"/>
<name>A0A8S1WVQ3_PAROT</name>
<dbReference type="GO" id="GO:0016226">
    <property type="term" value="P:iron-sulfur cluster assembly"/>
    <property type="evidence" value="ECO:0007669"/>
    <property type="project" value="TreeGrafter"/>
</dbReference>
<dbReference type="OMA" id="EWIKRIC"/>
<feature type="repeat" description="WD" evidence="1">
    <location>
        <begin position="334"/>
        <end position="365"/>
    </location>
</feature>
<dbReference type="AlphaFoldDB" id="A0A8S1WVQ3"/>
<keyword evidence="2" id="KW-0175">Coiled coil</keyword>
<dbReference type="GO" id="GO:0097361">
    <property type="term" value="C:cytosolic [4Fe-4S] assembly targeting complex"/>
    <property type="evidence" value="ECO:0007669"/>
    <property type="project" value="TreeGrafter"/>
</dbReference>
<organism evidence="3 4">
    <name type="scientific">Paramecium octaurelia</name>
    <dbReference type="NCBI Taxonomy" id="43137"/>
    <lineage>
        <taxon>Eukaryota</taxon>
        <taxon>Sar</taxon>
        <taxon>Alveolata</taxon>
        <taxon>Ciliophora</taxon>
        <taxon>Intramacronucleata</taxon>
        <taxon>Oligohymenophorea</taxon>
        <taxon>Peniculida</taxon>
        <taxon>Parameciidae</taxon>
        <taxon>Paramecium</taxon>
    </lineage>
</organism>
<keyword evidence="4" id="KW-1185">Reference proteome</keyword>
<dbReference type="EMBL" id="CAJJDP010000095">
    <property type="protein sequence ID" value="CAD8189836.1"/>
    <property type="molecule type" value="Genomic_DNA"/>
</dbReference>
<dbReference type="InterPro" id="IPR001680">
    <property type="entry name" value="WD40_rpt"/>
</dbReference>